<dbReference type="Gene3D" id="2.60.450.10">
    <property type="entry name" value="Lipopolysaccharide (LPS) transport protein A like domain"/>
    <property type="match status" value="2"/>
</dbReference>
<dbReference type="PANTHER" id="PTHR36504:SF1">
    <property type="entry name" value="LIPOPOLYSACCHARIDE EXPORT SYSTEM PROTEIN LPTA"/>
    <property type="match status" value="1"/>
</dbReference>
<reference evidence="4 5" key="1">
    <citation type="submission" date="2016-10" db="EMBL/GenBank/DDBJ databases">
        <authorList>
            <person name="de Groot N.N."/>
        </authorList>
    </citation>
    <scope>NUCLEOTIDE SEQUENCE [LARGE SCALE GENOMIC DNA]</scope>
    <source>
        <strain evidence="4 5">DSM 2179</strain>
    </source>
</reference>
<dbReference type="EMBL" id="FNZK01000001">
    <property type="protein sequence ID" value="SEI83172.1"/>
    <property type="molecule type" value="Genomic_DNA"/>
</dbReference>
<dbReference type="GO" id="GO:0030288">
    <property type="term" value="C:outer membrane-bounded periplasmic space"/>
    <property type="evidence" value="ECO:0007669"/>
    <property type="project" value="TreeGrafter"/>
</dbReference>
<dbReference type="AlphaFoldDB" id="A0A1H6U5G7"/>
<dbReference type="Pfam" id="PF03968">
    <property type="entry name" value="LptD_N"/>
    <property type="match status" value="1"/>
</dbReference>
<dbReference type="InterPro" id="IPR005653">
    <property type="entry name" value="OstA-like_N"/>
</dbReference>
<dbReference type="GO" id="GO:0015920">
    <property type="term" value="P:lipopolysaccharide transport"/>
    <property type="evidence" value="ECO:0007669"/>
    <property type="project" value="TreeGrafter"/>
</dbReference>
<protein>
    <submittedName>
        <fullName evidence="4">Lipopolysaccharide export system protein LptA</fullName>
    </submittedName>
</protein>
<accession>A0A1H6U5G7</accession>
<dbReference type="Proteomes" id="UP000199662">
    <property type="component" value="Unassembled WGS sequence"/>
</dbReference>
<name>A0A1H6U5G7_9FIRM</name>
<evidence type="ECO:0000313" key="4">
    <source>
        <dbReference type="EMBL" id="SEI83172.1"/>
    </source>
</evidence>
<evidence type="ECO:0000313" key="5">
    <source>
        <dbReference type="Proteomes" id="UP000199662"/>
    </source>
</evidence>
<evidence type="ECO:0000256" key="1">
    <source>
        <dbReference type="ARBA" id="ARBA00022729"/>
    </source>
</evidence>
<keyword evidence="1 2" id="KW-0732">Signal</keyword>
<dbReference type="STRING" id="84035.SAMN05660742_101177"/>
<organism evidence="4 5">
    <name type="scientific">Propionispira arboris</name>
    <dbReference type="NCBI Taxonomy" id="84035"/>
    <lineage>
        <taxon>Bacteria</taxon>
        <taxon>Bacillati</taxon>
        <taxon>Bacillota</taxon>
        <taxon>Negativicutes</taxon>
        <taxon>Selenomonadales</taxon>
        <taxon>Selenomonadaceae</taxon>
        <taxon>Propionispira</taxon>
    </lineage>
</organism>
<feature type="signal peptide" evidence="2">
    <location>
        <begin position="1"/>
        <end position="26"/>
    </location>
</feature>
<sequence length="229" mass="24386">MKLKKMQKVLLSTAVCFILTTSTLYAAADRKPVELNANTVEYDTQTGLITATGSVKMIQDGAVLTGASAQYNSKTQEGFVTGGVVVDKEDMHMTAAMIKTAGANHMIATGNVVAVKADKTLTGPQIDYYPDTSYAVIESDARVTMTDGTFTSDRMEAYLNENRLIGTGNVHIVSPPRNLDAVGDQAVYYGKDDGKVVLTGNAVATQNNNTLRSNKLTIYLAGGKADVTT</sequence>
<evidence type="ECO:0000256" key="2">
    <source>
        <dbReference type="SAM" id="SignalP"/>
    </source>
</evidence>
<dbReference type="GO" id="GO:0009279">
    <property type="term" value="C:cell outer membrane"/>
    <property type="evidence" value="ECO:0007669"/>
    <property type="project" value="TreeGrafter"/>
</dbReference>
<gene>
    <name evidence="4" type="ORF">SAMN05660742_101177</name>
</gene>
<keyword evidence="5" id="KW-1185">Reference proteome</keyword>
<feature type="domain" description="Organic solvent tolerance-like N-terminal" evidence="3">
    <location>
        <begin position="104"/>
        <end position="220"/>
    </location>
</feature>
<proteinExistence type="predicted"/>
<dbReference type="PANTHER" id="PTHR36504">
    <property type="entry name" value="LIPOPOLYSACCHARIDE EXPORT SYSTEM PROTEIN LPTA"/>
    <property type="match status" value="1"/>
</dbReference>
<dbReference type="GO" id="GO:0017089">
    <property type="term" value="F:glycolipid transfer activity"/>
    <property type="evidence" value="ECO:0007669"/>
    <property type="project" value="TreeGrafter"/>
</dbReference>
<feature type="chain" id="PRO_5039551706" evidence="2">
    <location>
        <begin position="27"/>
        <end position="229"/>
    </location>
</feature>
<evidence type="ECO:0000259" key="3">
    <source>
        <dbReference type="Pfam" id="PF03968"/>
    </source>
</evidence>
<dbReference type="InterPro" id="IPR052037">
    <property type="entry name" value="LPS_export_LptA"/>
</dbReference>